<comment type="similarity">
    <text evidence="1">Belongs to the ROK (NagC/XylR) family.</text>
</comment>
<dbReference type="InterPro" id="IPR000600">
    <property type="entry name" value="ROK"/>
</dbReference>
<dbReference type="SUPFAM" id="SSF53067">
    <property type="entry name" value="Actin-like ATPase domain"/>
    <property type="match status" value="1"/>
</dbReference>
<dbReference type="PATRIC" id="fig|37927.3.peg.1014"/>
<dbReference type="InterPro" id="IPR043129">
    <property type="entry name" value="ATPase_NBD"/>
</dbReference>
<name>A0A126ZWU4_9MICC</name>
<reference evidence="2 3" key="1">
    <citation type="submission" date="2016-02" db="EMBL/GenBank/DDBJ databases">
        <title>Complete genome of Sinomonas atrocyanea KCTC 3377.</title>
        <authorList>
            <person name="Kim K.M."/>
        </authorList>
    </citation>
    <scope>NUCLEOTIDE SEQUENCE [LARGE SCALE GENOMIC DNA]</scope>
    <source>
        <strain evidence="2 3">KCTC 3377</strain>
    </source>
</reference>
<accession>A0A126ZWU4</accession>
<dbReference type="PANTHER" id="PTHR18964:SF149">
    <property type="entry name" value="BIFUNCTIONAL UDP-N-ACETYLGLUCOSAMINE 2-EPIMERASE_N-ACETYLMANNOSAMINE KINASE"/>
    <property type="match status" value="1"/>
</dbReference>
<protein>
    <recommendedName>
        <fullName evidence="4">ROK family protein</fullName>
    </recommendedName>
</protein>
<sequence>MVWGIDRSAGAVLSVDVGTQWVRLALTGLDGERLALWRERPASPSADGVLAALDAGFARVLGEAALDREAIAFVVVGSPGVVHPESGVLEHASNLPGWGEMATLAALRSRFGQALLVVKDVYLAALGEAQARRDTGQDDFVLFSIGRGVGAAVVRAGQTLAGARGLAGEIAFLPLAAPAGEVLTAGGPSARGALEEAASADAMLARAAEGGARFGTVAELMEAAREGSTEAEAVVDGEARLAAFALSAFTVVVDPPLIVLAGSVGLHGGAHFAEAVNRHLQSMLPFPVPRVEVSRAGEDAILDGGAEKALQLAWEKLSSSL</sequence>
<proteinExistence type="inferred from homology"/>
<dbReference type="Gene3D" id="3.30.420.40">
    <property type="match status" value="2"/>
</dbReference>
<evidence type="ECO:0000313" key="2">
    <source>
        <dbReference type="EMBL" id="AMM31659.1"/>
    </source>
</evidence>
<gene>
    <name evidence="2" type="ORF">SA2016_0974</name>
</gene>
<evidence type="ECO:0008006" key="4">
    <source>
        <dbReference type="Google" id="ProtNLM"/>
    </source>
</evidence>
<evidence type="ECO:0000256" key="1">
    <source>
        <dbReference type="ARBA" id="ARBA00006479"/>
    </source>
</evidence>
<dbReference type="AlphaFoldDB" id="A0A126ZWU4"/>
<keyword evidence="3" id="KW-1185">Reference proteome</keyword>
<evidence type="ECO:0000313" key="3">
    <source>
        <dbReference type="Proteomes" id="UP000070134"/>
    </source>
</evidence>
<dbReference type="Proteomes" id="UP000070134">
    <property type="component" value="Chromosome"/>
</dbReference>
<organism evidence="2 3">
    <name type="scientific">Sinomonas atrocyanea</name>
    <dbReference type="NCBI Taxonomy" id="37927"/>
    <lineage>
        <taxon>Bacteria</taxon>
        <taxon>Bacillati</taxon>
        <taxon>Actinomycetota</taxon>
        <taxon>Actinomycetes</taxon>
        <taxon>Micrococcales</taxon>
        <taxon>Micrococcaceae</taxon>
        <taxon>Sinomonas</taxon>
    </lineage>
</organism>
<dbReference type="STRING" id="37927.SA2016_0974"/>
<dbReference type="PANTHER" id="PTHR18964">
    <property type="entry name" value="ROK (REPRESSOR, ORF, KINASE) FAMILY"/>
    <property type="match status" value="1"/>
</dbReference>
<dbReference type="KEGG" id="satk:SA2016_0974"/>
<dbReference type="Pfam" id="PF00480">
    <property type="entry name" value="ROK"/>
    <property type="match status" value="1"/>
</dbReference>
<dbReference type="EMBL" id="CP014518">
    <property type="protein sequence ID" value="AMM31659.1"/>
    <property type="molecule type" value="Genomic_DNA"/>
</dbReference>